<evidence type="ECO:0000313" key="1">
    <source>
        <dbReference type="EMBL" id="KAI0034501.1"/>
    </source>
</evidence>
<name>A0ACB8QSU7_9AGAM</name>
<organism evidence="1 2">
    <name type="scientific">Vararia minispora EC-137</name>
    <dbReference type="NCBI Taxonomy" id="1314806"/>
    <lineage>
        <taxon>Eukaryota</taxon>
        <taxon>Fungi</taxon>
        <taxon>Dikarya</taxon>
        <taxon>Basidiomycota</taxon>
        <taxon>Agaricomycotina</taxon>
        <taxon>Agaricomycetes</taxon>
        <taxon>Russulales</taxon>
        <taxon>Lachnocladiaceae</taxon>
        <taxon>Vararia</taxon>
    </lineage>
</organism>
<reference evidence="1" key="2">
    <citation type="journal article" date="2022" name="New Phytol.">
        <title>Evolutionary transition to the ectomycorrhizal habit in the genomes of a hyperdiverse lineage of mushroom-forming fungi.</title>
        <authorList>
            <person name="Looney B."/>
            <person name="Miyauchi S."/>
            <person name="Morin E."/>
            <person name="Drula E."/>
            <person name="Courty P.E."/>
            <person name="Kohler A."/>
            <person name="Kuo A."/>
            <person name="LaButti K."/>
            <person name="Pangilinan J."/>
            <person name="Lipzen A."/>
            <person name="Riley R."/>
            <person name="Andreopoulos W."/>
            <person name="He G."/>
            <person name="Johnson J."/>
            <person name="Nolan M."/>
            <person name="Tritt A."/>
            <person name="Barry K.W."/>
            <person name="Grigoriev I.V."/>
            <person name="Nagy L.G."/>
            <person name="Hibbett D."/>
            <person name="Henrissat B."/>
            <person name="Matheny P.B."/>
            <person name="Labbe J."/>
            <person name="Martin F.M."/>
        </authorList>
    </citation>
    <scope>NUCLEOTIDE SEQUENCE</scope>
    <source>
        <strain evidence="1">EC-137</strain>
    </source>
</reference>
<feature type="non-terminal residue" evidence="1">
    <location>
        <position position="267"/>
    </location>
</feature>
<accession>A0ACB8QSU7</accession>
<feature type="non-terminal residue" evidence="1">
    <location>
        <position position="1"/>
    </location>
</feature>
<reference evidence="1" key="1">
    <citation type="submission" date="2021-02" db="EMBL/GenBank/DDBJ databases">
        <authorList>
            <consortium name="DOE Joint Genome Institute"/>
            <person name="Ahrendt S."/>
            <person name="Looney B.P."/>
            <person name="Miyauchi S."/>
            <person name="Morin E."/>
            <person name="Drula E."/>
            <person name="Courty P.E."/>
            <person name="Chicoki N."/>
            <person name="Fauchery L."/>
            <person name="Kohler A."/>
            <person name="Kuo A."/>
            <person name="Labutti K."/>
            <person name="Pangilinan J."/>
            <person name="Lipzen A."/>
            <person name="Riley R."/>
            <person name="Andreopoulos W."/>
            <person name="He G."/>
            <person name="Johnson J."/>
            <person name="Barry K.W."/>
            <person name="Grigoriev I.V."/>
            <person name="Nagy L."/>
            <person name="Hibbett D."/>
            <person name="Henrissat B."/>
            <person name="Matheny P.B."/>
            <person name="Labbe J."/>
            <person name="Martin F."/>
        </authorList>
    </citation>
    <scope>NUCLEOTIDE SEQUENCE</scope>
    <source>
        <strain evidence="1">EC-137</strain>
    </source>
</reference>
<keyword evidence="2" id="KW-1185">Reference proteome</keyword>
<protein>
    <submittedName>
        <fullName evidence="1">TLC domain-containing protein</fullName>
    </submittedName>
</protein>
<dbReference type="EMBL" id="MU273499">
    <property type="protein sequence ID" value="KAI0034501.1"/>
    <property type="molecule type" value="Genomic_DNA"/>
</dbReference>
<comment type="caution">
    <text evidence="1">The sequence shown here is derived from an EMBL/GenBank/DDBJ whole genome shotgun (WGS) entry which is preliminary data.</text>
</comment>
<sequence>SAATPVPARSPTRMTEPLLGLRALPPHLSTVLLSAGGFTALHLVLLPTAFSTALGARWTTLPPRSRTDRCATARATALTHALLVVPLATCALGSKELNTDRVFGWSVDGRAGAACAVAAGYFIWDTVVSAVQFRDGAFVLHGALCGAIYLYAFRPFLAYYAVRFLLWELSTPFLHIHWFLDKLGHTGSSFQRANGAMLLCTFAGARLVYGPYMSYHFLQSIFAARAHIHPAIFIAYVTGNVLLNTLNFFWFYKMIVALHKRFKREKK</sequence>
<dbReference type="Proteomes" id="UP000814128">
    <property type="component" value="Unassembled WGS sequence"/>
</dbReference>
<evidence type="ECO:0000313" key="2">
    <source>
        <dbReference type="Proteomes" id="UP000814128"/>
    </source>
</evidence>
<gene>
    <name evidence="1" type="ORF">K488DRAFT_33031</name>
</gene>
<proteinExistence type="predicted"/>